<organism evidence="3 5">
    <name type="scientific">Paenibacillus urinalis</name>
    <dbReference type="NCBI Taxonomy" id="521520"/>
    <lineage>
        <taxon>Bacteria</taxon>
        <taxon>Bacillati</taxon>
        <taxon>Bacillota</taxon>
        <taxon>Bacilli</taxon>
        <taxon>Bacillales</taxon>
        <taxon>Paenibacillaceae</taxon>
        <taxon>Paenibacillus</taxon>
    </lineage>
</organism>
<dbReference type="AlphaFoldDB" id="A0AAX3MV61"/>
<keyword evidence="2" id="KW-0472">Membrane</keyword>
<proteinExistence type="predicted"/>
<sequence>MVKHAVAFWIIMILAVFGLYDIIRSGLWSELIFPLILGGLIFWFYKRPPRALTGRHPKVKPSKATMAKLERSKSGHKPGQTMNKRKSYPFHVIEGQKKSKNDDELPKYH</sequence>
<evidence type="ECO:0000313" key="4">
    <source>
        <dbReference type="EMBL" id="WDI01056.1"/>
    </source>
</evidence>
<feature type="transmembrane region" description="Helical" evidence="2">
    <location>
        <begin position="28"/>
        <end position="45"/>
    </location>
</feature>
<name>A0AAX3MV61_9BACL</name>
<feature type="transmembrane region" description="Helical" evidence="2">
    <location>
        <begin position="5"/>
        <end position="22"/>
    </location>
</feature>
<dbReference type="EMBL" id="CP118101">
    <property type="protein sequence ID" value="WDH81341.1"/>
    <property type="molecule type" value="Genomic_DNA"/>
</dbReference>
<keyword evidence="6" id="KW-1185">Reference proteome</keyword>
<keyword evidence="2" id="KW-0812">Transmembrane</keyword>
<evidence type="ECO:0000313" key="6">
    <source>
        <dbReference type="Proteomes" id="UP001221519"/>
    </source>
</evidence>
<evidence type="ECO:0000256" key="1">
    <source>
        <dbReference type="SAM" id="MobiDB-lite"/>
    </source>
</evidence>
<protein>
    <submittedName>
        <fullName evidence="3">Uncharacterized protein</fullName>
    </submittedName>
</protein>
<reference evidence="3 6" key="1">
    <citation type="submission" date="2023-02" db="EMBL/GenBank/DDBJ databases">
        <title>Pathogen: clinical or host-associated sample.</title>
        <authorList>
            <person name="Hergert J."/>
            <person name="Casey R."/>
            <person name="Wagner J."/>
            <person name="Young E.L."/>
            <person name="Oakeson K.F."/>
        </authorList>
    </citation>
    <scope>NUCLEOTIDE SEQUENCE</scope>
    <source>
        <strain evidence="4 6">2022CK-00829</strain>
        <strain evidence="3">2022CK-00830</strain>
    </source>
</reference>
<gene>
    <name evidence="3" type="ORF">PUW23_17635</name>
    <name evidence="4" type="ORF">PUW25_17475</name>
</gene>
<evidence type="ECO:0000313" key="5">
    <source>
        <dbReference type="Proteomes" id="UP001220962"/>
    </source>
</evidence>
<dbReference type="Proteomes" id="UP001220962">
    <property type="component" value="Chromosome"/>
</dbReference>
<feature type="compositionally biased region" description="Basic and acidic residues" evidence="1">
    <location>
        <begin position="94"/>
        <end position="109"/>
    </location>
</feature>
<keyword evidence="2" id="KW-1133">Transmembrane helix</keyword>
<dbReference type="EMBL" id="CP118108">
    <property type="protein sequence ID" value="WDI01056.1"/>
    <property type="molecule type" value="Genomic_DNA"/>
</dbReference>
<evidence type="ECO:0000256" key="2">
    <source>
        <dbReference type="SAM" id="Phobius"/>
    </source>
</evidence>
<accession>A0AAX3MV61</accession>
<feature type="region of interest" description="Disordered" evidence="1">
    <location>
        <begin position="55"/>
        <end position="109"/>
    </location>
</feature>
<dbReference type="RefSeq" id="WP_047911035.1">
    <property type="nucleotide sequence ID" value="NZ_CP118101.1"/>
</dbReference>
<dbReference type="Proteomes" id="UP001221519">
    <property type="component" value="Chromosome"/>
</dbReference>
<evidence type="ECO:0000313" key="3">
    <source>
        <dbReference type="EMBL" id="WDH81341.1"/>
    </source>
</evidence>